<keyword evidence="5 8" id="KW-0732">Signal</keyword>
<dbReference type="InterPro" id="IPR007444">
    <property type="entry name" value="Glucan_biosyn_MdoG_C"/>
</dbReference>
<dbReference type="InterPro" id="IPR014718">
    <property type="entry name" value="GH-type_carb-bd"/>
</dbReference>
<feature type="chain" id="PRO_5004557760" description="Glucans biosynthesis protein G" evidence="8">
    <location>
        <begin position="35"/>
        <end position="551"/>
    </location>
</feature>
<name>S7UKU5_9BACT</name>
<evidence type="ECO:0000256" key="6">
    <source>
        <dbReference type="ARBA" id="ARBA00022764"/>
    </source>
</evidence>
<dbReference type="PIRSF" id="PIRSF006281">
    <property type="entry name" value="MdoG"/>
    <property type="match status" value="1"/>
</dbReference>
<evidence type="ECO:0000256" key="8">
    <source>
        <dbReference type="SAM" id="SignalP"/>
    </source>
</evidence>
<feature type="domain" description="Glucan biosynthesis periplasmic MdoG C-terminal" evidence="9">
    <location>
        <begin position="67"/>
        <end position="549"/>
    </location>
</feature>
<reference evidence="10 11" key="1">
    <citation type="journal article" date="2013" name="Genome Announc.">
        <title>Draft genome sequences for three mercury-methylating, sulfate-reducing bacteria.</title>
        <authorList>
            <person name="Brown S.D."/>
            <person name="Hurt R.A.Jr."/>
            <person name="Gilmour C.C."/>
            <person name="Elias D.A."/>
        </authorList>
    </citation>
    <scope>NUCLEOTIDE SEQUENCE [LARGE SCALE GENOMIC DNA]</scope>
    <source>
        <strain evidence="10 11">DSM 16529</strain>
    </source>
</reference>
<evidence type="ECO:0000313" key="11">
    <source>
        <dbReference type="Proteomes" id="UP000014975"/>
    </source>
</evidence>
<evidence type="ECO:0000313" key="10">
    <source>
        <dbReference type="EMBL" id="EPR32938.1"/>
    </source>
</evidence>
<dbReference type="GO" id="GO:0030288">
    <property type="term" value="C:outer membrane-bounded periplasmic space"/>
    <property type="evidence" value="ECO:0007669"/>
    <property type="project" value="TreeGrafter"/>
</dbReference>
<feature type="region of interest" description="Disordered" evidence="7">
    <location>
        <begin position="37"/>
        <end position="60"/>
    </location>
</feature>
<dbReference type="SUPFAM" id="SSF74650">
    <property type="entry name" value="Galactose mutarotase-like"/>
    <property type="match status" value="1"/>
</dbReference>
<accession>S7UKU5</accession>
<dbReference type="Pfam" id="PF04349">
    <property type="entry name" value="MdoG"/>
    <property type="match status" value="1"/>
</dbReference>
<dbReference type="FunFam" id="2.70.98.10:FF:000001">
    <property type="entry name" value="Glucans biosynthesis protein G"/>
    <property type="match status" value="1"/>
</dbReference>
<evidence type="ECO:0000256" key="7">
    <source>
        <dbReference type="SAM" id="MobiDB-lite"/>
    </source>
</evidence>
<dbReference type="PATRIC" id="fig|1121439.3.peg.1727"/>
<dbReference type="GO" id="GO:0003824">
    <property type="term" value="F:catalytic activity"/>
    <property type="evidence" value="ECO:0007669"/>
    <property type="project" value="InterPro"/>
</dbReference>
<dbReference type="InterPro" id="IPR011013">
    <property type="entry name" value="Gal_mutarotase_sf_dom"/>
</dbReference>
<dbReference type="SUPFAM" id="SSF81296">
    <property type="entry name" value="E set domains"/>
    <property type="match status" value="1"/>
</dbReference>
<dbReference type="GO" id="GO:0030246">
    <property type="term" value="F:carbohydrate binding"/>
    <property type="evidence" value="ECO:0007669"/>
    <property type="project" value="InterPro"/>
</dbReference>
<dbReference type="Gene3D" id="2.70.98.10">
    <property type="match status" value="1"/>
</dbReference>
<comment type="similarity">
    <text evidence="3">Belongs to the OpgD/OpgG family.</text>
</comment>
<comment type="pathway">
    <text evidence="2">Glycan metabolism; osmoregulated periplasmic glucan (OPG) biosynthesis.</text>
</comment>
<dbReference type="Gene3D" id="2.60.40.10">
    <property type="entry name" value="Immunoglobulins"/>
    <property type="match status" value="1"/>
</dbReference>
<dbReference type="InterPro" id="IPR014438">
    <property type="entry name" value="Glucan_biosyn_MdoG/MdoD"/>
</dbReference>
<organism evidence="10 11">
    <name type="scientific">Alkalidesulfovibrio alkalitolerans DSM 16529</name>
    <dbReference type="NCBI Taxonomy" id="1121439"/>
    <lineage>
        <taxon>Bacteria</taxon>
        <taxon>Pseudomonadati</taxon>
        <taxon>Thermodesulfobacteriota</taxon>
        <taxon>Desulfovibrionia</taxon>
        <taxon>Desulfovibrionales</taxon>
        <taxon>Desulfovibrionaceae</taxon>
        <taxon>Alkalidesulfovibrio</taxon>
    </lineage>
</organism>
<dbReference type="PANTHER" id="PTHR30504">
    <property type="entry name" value="GLUCANS BIOSYNTHESIS PROTEIN"/>
    <property type="match status" value="1"/>
</dbReference>
<dbReference type="OrthoDB" id="335750at2"/>
<dbReference type="InterPro" id="IPR014756">
    <property type="entry name" value="Ig_E-set"/>
</dbReference>
<dbReference type="InterPro" id="IPR013783">
    <property type="entry name" value="Ig-like_fold"/>
</dbReference>
<dbReference type="PANTHER" id="PTHR30504:SF4">
    <property type="entry name" value="GLUCANS BIOSYNTHESIS PROTEIN G"/>
    <property type="match status" value="1"/>
</dbReference>
<dbReference type="STRING" id="1121439.dsat_0379"/>
<evidence type="ECO:0000256" key="2">
    <source>
        <dbReference type="ARBA" id="ARBA00005001"/>
    </source>
</evidence>
<comment type="subcellular location">
    <subcellularLocation>
        <location evidence="1">Periplasm</location>
    </subcellularLocation>
</comment>
<sequence length="551" mass="61535">MSIRAVERFGRFRRMGRILLLCLAFCLLALPAKTAKEAGGNGARPAQPRPAESAAKPRMAEESAETFGFEQVAAMAEALSKAPHEPPVPGVPSFLLQGNQYWDAIRYKAEKALWHGEKLPHTLQFFHPGGRYDRAVAVHVIEDGRVSPVPFSRELFDYGALPRQDEIPGDLGFAGFRAHAPINSSTVMDEYLVFLGATYFRSVGKGQFYGSSARGLAIDTAQPRGEEFPWFSKFWVVKPKPKDRQLTVHALMDSPSVTGAFTFTSQPGLPTVVEVKSVLFPRRPVDKLGIAPLNSMFLMGENSTGRRFEDYRPEVHDADGLLVALQNGEWIWRPLQNPRTLQINSFAAPGLKGFGLMQRDRDFASYQDLSLRQELRPSIWVEPLGEWGEGRVELVQIPTDNENNDNITAFWTPAVQPTPGEPLRFAYRVYWGGPFKDIPPDGYVTATRVGRDLDGKTRVFVLDFDGQKLRELASDSPPQAVVTVGAGATLVGQRIEKNPVTGAWRLTFRILPDDPSGLHVVLDKRPPIEMRVFLRDLVNTLTETWSYSYRL</sequence>
<proteinExistence type="inferred from homology"/>
<evidence type="ECO:0000259" key="9">
    <source>
        <dbReference type="Pfam" id="PF04349"/>
    </source>
</evidence>
<evidence type="ECO:0000256" key="4">
    <source>
        <dbReference type="ARBA" id="ARBA00015376"/>
    </source>
</evidence>
<dbReference type="UniPathway" id="UPA00637"/>
<evidence type="ECO:0000256" key="1">
    <source>
        <dbReference type="ARBA" id="ARBA00004418"/>
    </source>
</evidence>
<dbReference type="AlphaFoldDB" id="S7UKU5"/>
<gene>
    <name evidence="10" type="ORF">dsat_0379</name>
</gene>
<feature type="signal peptide" evidence="8">
    <location>
        <begin position="1"/>
        <end position="34"/>
    </location>
</feature>
<keyword evidence="11" id="KW-1185">Reference proteome</keyword>
<evidence type="ECO:0000256" key="5">
    <source>
        <dbReference type="ARBA" id="ARBA00022729"/>
    </source>
</evidence>
<dbReference type="Proteomes" id="UP000014975">
    <property type="component" value="Unassembled WGS sequence"/>
</dbReference>
<dbReference type="eggNOG" id="COG3131">
    <property type="taxonomic scope" value="Bacteria"/>
</dbReference>
<dbReference type="GO" id="GO:0051274">
    <property type="term" value="P:beta-glucan biosynthetic process"/>
    <property type="evidence" value="ECO:0007669"/>
    <property type="project" value="TreeGrafter"/>
</dbReference>
<keyword evidence="6" id="KW-0574">Periplasm</keyword>
<evidence type="ECO:0000256" key="3">
    <source>
        <dbReference type="ARBA" id="ARBA00009284"/>
    </source>
</evidence>
<comment type="caution">
    <text evidence="10">The sequence shown here is derived from an EMBL/GenBank/DDBJ whole genome shotgun (WGS) entry which is preliminary data.</text>
</comment>
<protein>
    <recommendedName>
        <fullName evidence="4">Glucans biosynthesis protein G</fullName>
    </recommendedName>
</protein>
<dbReference type="EMBL" id="ATHI01000026">
    <property type="protein sequence ID" value="EPR32938.1"/>
    <property type="molecule type" value="Genomic_DNA"/>
</dbReference>